<dbReference type="Pfam" id="PF03870">
    <property type="entry name" value="RNA_pol_Rpb8"/>
    <property type="match status" value="1"/>
</dbReference>
<dbReference type="Gene3D" id="3.30.470.20">
    <property type="entry name" value="ATP-grasp fold, B domain"/>
    <property type="match status" value="1"/>
</dbReference>
<reference evidence="2" key="1">
    <citation type="submission" date="2019-01" db="EMBL/GenBank/DDBJ databases">
        <title>Draft genome sequences of three monokaryotic isolates of the white-rot basidiomycete fungus Dichomitus squalens.</title>
        <authorList>
            <consortium name="DOE Joint Genome Institute"/>
            <person name="Lopez S.C."/>
            <person name="Andreopoulos B."/>
            <person name="Pangilinan J."/>
            <person name="Lipzen A."/>
            <person name="Riley R."/>
            <person name="Ahrendt S."/>
            <person name="Ng V."/>
            <person name="Barry K."/>
            <person name="Daum C."/>
            <person name="Grigoriev I.V."/>
            <person name="Hilden K.S."/>
            <person name="Makela M.R."/>
            <person name="de Vries R.P."/>
        </authorList>
    </citation>
    <scope>NUCLEOTIDE SEQUENCE [LARGE SCALE GENOMIC DNA]</scope>
    <source>
        <strain evidence="2">OM18370.1</strain>
    </source>
</reference>
<dbReference type="InterPro" id="IPR012340">
    <property type="entry name" value="NA-bd_OB-fold"/>
</dbReference>
<organism evidence="2">
    <name type="scientific">Dichomitus squalens</name>
    <dbReference type="NCBI Taxonomy" id="114155"/>
    <lineage>
        <taxon>Eukaryota</taxon>
        <taxon>Fungi</taxon>
        <taxon>Dikarya</taxon>
        <taxon>Basidiomycota</taxon>
        <taxon>Agaricomycotina</taxon>
        <taxon>Agaricomycetes</taxon>
        <taxon>Polyporales</taxon>
        <taxon>Polyporaceae</taxon>
        <taxon>Dichomitus</taxon>
    </lineage>
</organism>
<dbReference type="FunFam" id="2.40.50.140:FF:000191">
    <property type="entry name" value="DNA-directed RNA polymerases I, II, and III subunit RPABC3"/>
    <property type="match status" value="1"/>
</dbReference>
<proteinExistence type="predicted"/>
<feature type="compositionally biased region" description="Pro residues" evidence="1">
    <location>
        <begin position="322"/>
        <end position="331"/>
    </location>
</feature>
<evidence type="ECO:0000256" key="1">
    <source>
        <dbReference type="SAM" id="MobiDB-lite"/>
    </source>
</evidence>
<name>A0A4Q9N3M7_9APHY</name>
<dbReference type="Proteomes" id="UP000292957">
    <property type="component" value="Unassembled WGS sequence"/>
</dbReference>
<evidence type="ECO:0008006" key="3">
    <source>
        <dbReference type="Google" id="ProtNLM"/>
    </source>
</evidence>
<dbReference type="PANTHER" id="PTHR47551:SF1">
    <property type="entry name" value="TUBULIN--TYROSINE LIGASE PBY1-RELATED"/>
    <property type="match status" value="1"/>
</dbReference>
<protein>
    <recommendedName>
        <fullName evidence="3">DNA-directed RNA polymerases I, II, and III subunit RPABC3</fullName>
    </recommendedName>
</protein>
<sequence length="674" mass="75220">MDGFTAFVSWPSAPLTNRLVLDALRPLTPTPTVWDFLSKDTVSSPVRLLQWATYDALDHDLTCSHDPASRVLSSSYVIRKALIRKHYLSRCIHNYLTKHPDSVLTRSVPRTWELELSFADELDELWSDDLYDLSEQVEKGDPSKWWILKPGMADRGMGLRLFHTKEDLEAIFQEFEQDDSDEDDEEGRGEEGHDTAVVTSQLRHFVIQEYISNPLLLDPAEAPLDDALKPARSDLRGHKFHLRVYCVAFGAIKVYVYERILALFSAVPYVPPKSVDGEQGTPSIDLAPHLTNTSLQTERGEAGVRLLDELVGSHILSGGPSAAPPRQPQRPPRAMGQALDPEAINAARKSHARHATLTKEDVEDLKGQISNVLAETFKAAIEMSVHFQCQPLPNAFELFGVDFVVAHDSSPGALRKFQVKLLEVNSEPAIELTGPRLTWILEDLFKGIAKTCVEPYFSAEGSPAHAVTDAWKVGETKQELRMCLDQQIRSACRSAFVQDCQMGRFGKSLNTALATSKMSTNTSNILFDDIFSITDIDKEGKKFDRVSRLYAHSKNYDMDLTLDYNTELFPIQSGQSIALALASSLSRNPQGAAGTTEDEDKDRDVWRPDAKGRRGLDDDYEYVMYGKVYRFDSGSGEVVTAYASFGGLLMSLTGSFRHLTSIVLGDPVFILLRR</sequence>
<dbReference type="SUPFAM" id="SSF56059">
    <property type="entry name" value="Glutathione synthetase ATP-binding domain-like"/>
    <property type="match status" value="1"/>
</dbReference>
<evidence type="ECO:0000313" key="2">
    <source>
        <dbReference type="EMBL" id="TBU35139.1"/>
    </source>
</evidence>
<dbReference type="AlphaFoldDB" id="A0A4Q9N3M7"/>
<dbReference type="InterPro" id="IPR004344">
    <property type="entry name" value="TTL/TTLL_fam"/>
</dbReference>
<dbReference type="GO" id="GO:0000932">
    <property type="term" value="C:P-body"/>
    <property type="evidence" value="ECO:0007669"/>
    <property type="project" value="TreeGrafter"/>
</dbReference>
<dbReference type="SMART" id="SM00658">
    <property type="entry name" value="RPOL8c"/>
    <property type="match status" value="1"/>
</dbReference>
<dbReference type="PANTHER" id="PTHR47551">
    <property type="entry name" value="TUBULIN--TYROSINE LIGASE PBY1-RELATED"/>
    <property type="match status" value="1"/>
</dbReference>
<dbReference type="GO" id="GO:0003899">
    <property type="term" value="F:DNA-directed RNA polymerase activity"/>
    <property type="evidence" value="ECO:0007669"/>
    <property type="project" value="InterPro"/>
</dbReference>
<dbReference type="InterPro" id="IPR005570">
    <property type="entry name" value="RPABC3"/>
</dbReference>
<accession>A0A4Q9N3M7</accession>
<dbReference type="Gene3D" id="2.40.50.140">
    <property type="entry name" value="Nucleic acid-binding proteins"/>
    <property type="match status" value="1"/>
</dbReference>
<feature type="region of interest" description="Disordered" evidence="1">
    <location>
        <begin position="587"/>
        <end position="610"/>
    </location>
</feature>
<gene>
    <name evidence="2" type="ORF">BD311DRAFT_783845</name>
</gene>
<dbReference type="EMBL" id="ML143387">
    <property type="protein sequence ID" value="TBU35139.1"/>
    <property type="molecule type" value="Genomic_DNA"/>
</dbReference>
<dbReference type="InterPro" id="IPR027746">
    <property type="entry name" value="TTL"/>
</dbReference>
<dbReference type="Pfam" id="PF03133">
    <property type="entry name" value="TTL"/>
    <property type="match status" value="2"/>
</dbReference>
<dbReference type="GO" id="GO:0006351">
    <property type="term" value="P:DNA-templated transcription"/>
    <property type="evidence" value="ECO:0007669"/>
    <property type="project" value="InterPro"/>
</dbReference>
<dbReference type="OrthoDB" id="202825at2759"/>
<dbReference type="PROSITE" id="PS51221">
    <property type="entry name" value="TTL"/>
    <property type="match status" value="1"/>
</dbReference>
<dbReference type="SUPFAM" id="SSF50249">
    <property type="entry name" value="Nucleic acid-binding proteins"/>
    <property type="match status" value="1"/>
</dbReference>
<feature type="region of interest" description="Disordered" evidence="1">
    <location>
        <begin position="317"/>
        <end position="336"/>
    </location>
</feature>